<evidence type="ECO:0000313" key="16">
    <source>
        <dbReference type="Ensembl" id="ENSVKKP00000019213.1"/>
    </source>
</evidence>
<dbReference type="Gene3D" id="3.30.200.20">
    <property type="entry name" value="Phosphorylase Kinase, domain 1"/>
    <property type="match status" value="1"/>
</dbReference>
<feature type="region of interest" description="Disordered" evidence="13">
    <location>
        <begin position="22"/>
        <end position="51"/>
    </location>
</feature>
<reference evidence="16" key="2">
    <citation type="submission" date="2025-09" db="UniProtKB">
        <authorList>
            <consortium name="Ensembl"/>
        </authorList>
    </citation>
    <scope>IDENTIFICATION</scope>
</reference>
<dbReference type="PANTHER" id="PTHR22988:SF79">
    <property type="entry name" value="LOW QUALITY PROTEIN: MYOTONIN-PROTEIN KINASE"/>
    <property type="match status" value="1"/>
</dbReference>
<dbReference type="InterPro" id="IPR050839">
    <property type="entry name" value="Rho-assoc_Ser/Thr_Kinase"/>
</dbReference>
<dbReference type="InterPro" id="IPR000719">
    <property type="entry name" value="Prot_kinase_dom"/>
</dbReference>
<evidence type="ECO:0000256" key="9">
    <source>
        <dbReference type="ARBA" id="ARBA00022840"/>
    </source>
</evidence>
<evidence type="ECO:0000259" key="15">
    <source>
        <dbReference type="PROSITE" id="PS51285"/>
    </source>
</evidence>
<evidence type="ECO:0000256" key="3">
    <source>
        <dbReference type="ARBA" id="ARBA00022527"/>
    </source>
</evidence>
<dbReference type="GO" id="GO:0005524">
    <property type="term" value="F:ATP binding"/>
    <property type="evidence" value="ECO:0007669"/>
    <property type="project" value="UniProtKB-KW"/>
</dbReference>
<name>A0A8D2LB60_VARKO</name>
<evidence type="ECO:0000256" key="8">
    <source>
        <dbReference type="ARBA" id="ARBA00022777"/>
    </source>
</evidence>
<evidence type="ECO:0000313" key="17">
    <source>
        <dbReference type="Proteomes" id="UP000694545"/>
    </source>
</evidence>
<dbReference type="PANTHER" id="PTHR22988">
    <property type="entry name" value="MYOTONIC DYSTROPHY S/T KINASE-RELATED"/>
    <property type="match status" value="1"/>
</dbReference>
<dbReference type="SMART" id="SM00220">
    <property type="entry name" value="S_TKc"/>
    <property type="match status" value="1"/>
</dbReference>
<evidence type="ECO:0000256" key="2">
    <source>
        <dbReference type="ARBA" id="ARBA00012513"/>
    </source>
</evidence>
<evidence type="ECO:0000256" key="12">
    <source>
        <dbReference type="ARBA" id="ARBA00048679"/>
    </source>
</evidence>
<organism evidence="16 17">
    <name type="scientific">Varanus komodoensis</name>
    <name type="common">Komodo dragon</name>
    <dbReference type="NCBI Taxonomy" id="61221"/>
    <lineage>
        <taxon>Eukaryota</taxon>
        <taxon>Metazoa</taxon>
        <taxon>Chordata</taxon>
        <taxon>Craniata</taxon>
        <taxon>Vertebrata</taxon>
        <taxon>Euteleostomi</taxon>
        <taxon>Lepidosauria</taxon>
        <taxon>Squamata</taxon>
        <taxon>Bifurcata</taxon>
        <taxon>Unidentata</taxon>
        <taxon>Episquamata</taxon>
        <taxon>Toxicofera</taxon>
        <taxon>Anguimorpha</taxon>
        <taxon>Paleoanguimorpha</taxon>
        <taxon>Varanoidea</taxon>
        <taxon>Varanidae</taxon>
        <taxon>Varanus</taxon>
    </lineage>
</organism>
<dbReference type="GO" id="GO:0005856">
    <property type="term" value="C:cytoskeleton"/>
    <property type="evidence" value="ECO:0007669"/>
    <property type="project" value="TreeGrafter"/>
</dbReference>
<dbReference type="Pfam" id="PF00069">
    <property type="entry name" value="Pkinase"/>
    <property type="match status" value="1"/>
</dbReference>
<keyword evidence="9" id="KW-0067">ATP-binding</keyword>
<sequence length="670" mass="73502">MQRLLHAVVGRGEAKVLNQNPRKNQISGWGEKSGSFQGRARERANRPAGARGLPAPGLTTLAWHAGTAKWSRDAIGGISLPVPAASPFVAKVKQLSLRREDFEILKVIGRGAFGEVTVLCRRQWGRLRGGSGSAGFAFPARFQTACFREERDVLVHGDRQWITTLHYAFQDDHYLYLVMDYYAGGDLLTLLSKFEDRLPEDMACFYLAEMVMAIDSLHRLQYVHRDIKPDNILLDTNGHIRLADFGSCLRLRPDGTVESSVAVGTPDYISPEILQAMEDRKGKYGPECDWWSLGVCMYELLFGETPFYAESLVETYGKIMNHEVRDHLQFPPEITDVSDSAKGLIQGLLCRQELRLGQNGIEDFRRHPFFQGIDWDHIRQSTPPFLPEVASPADTSNFDVGDDVLSESVRGPTRTFGGRTSLCDGPKTLEDWSVGRPQNPECLPGEGEVRNGVSRKRAWLAAAPQDGFTHSACWETSGARHCRNPARGDAAQGLSRLTGHPAYEQPLLPARVGHTGVNGPRLWLSATRLARASVAQAPKAGGRNTQRLPKGTKPGCCIGCPELPTQAPKFSGRLLSLLAGTAPLPSSSPCTSPLSGDAPTCVACRLLRSPLTFRWIYLHFGDVSTALALTRVFGPLCNPPGFSSRLCEGTALPPLCVFPLRTQVLLGRVA</sequence>
<feature type="domain" description="Protein kinase" evidence="14">
    <location>
        <begin position="102"/>
        <end position="370"/>
    </location>
</feature>
<dbReference type="Gene3D" id="1.10.510.10">
    <property type="entry name" value="Transferase(Phosphotransferase) domain 1"/>
    <property type="match status" value="1"/>
</dbReference>
<evidence type="ECO:0000256" key="5">
    <source>
        <dbReference type="ARBA" id="ARBA00022679"/>
    </source>
</evidence>
<dbReference type="GO" id="GO:0046872">
    <property type="term" value="F:metal ion binding"/>
    <property type="evidence" value="ECO:0007669"/>
    <property type="project" value="UniProtKB-KW"/>
</dbReference>
<evidence type="ECO:0000259" key="14">
    <source>
        <dbReference type="PROSITE" id="PS50011"/>
    </source>
</evidence>
<dbReference type="GO" id="GO:0031032">
    <property type="term" value="P:actomyosin structure organization"/>
    <property type="evidence" value="ECO:0007669"/>
    <property type="project" value="TreeGrafter"/>
</dbReference>
<evidence type="ECO:0000256" key="10">
    <source>
        <dbReference type="ARBA" id="ARBA00023054"/>
    </source>
</evidence>
<accession>A0A8D2LB60</accession>
<keyword evidence="7" id="KW-0547">Nucleotide-binding</keyword>
<comment type="catalytic activity">
    <reaction evidence="12">
        <text>L-seryl-[protein] + ATP = O-phospho-L-seryl-[protein] + ADP + H(+)</text>
        <dbReference type="Rhea" id="RHEA:17989"/>
        <dbReference type="Rhea" id="RHEA-COMP:9863"/>
        <dbReference type="Rhea" id="RHEA-COMP:11604"/>
        <dbReference type="ChEBI" id="CHEBI:15378"/>
        <dbReference type="ChEBI" id="CHEBI:29999"/>
        <dbReference type="ChEBI" id="CHEBI:30616"/>
        <dbReference type="ChEBI" id="CHEBI:83421"/>
        <dbReference type="ChEBI" id="CHEBI:456216"/>
        <dbReference type="EC" id="2.7.11.1"/>
    </reaction>
</comment>
<evidence type="ECO:0000256" key="1">
    <source>
        <dbReference type="ARBA" id="ARBA00005719"/>
    </source>
</evidence>
<keyword evidence="8" id="KW-0418">Kinase</keyword>
<keyword evidence="5" id="KW-0808">Transferase</keyword>
<comment type="catalytic activity">
    <reaction evidence="11">
        <text>L-threonyl-[protein] + ATP = O-phospho-L-threonyl-[protein] + ADP + H(+)</text>
        <dbReference type="Rhea" id="RHEA:46608"/>
        <dbReference type="Rhea" id="RHEA-COMP:11060"/>
        <dbReference type="Rhea" id="RHEA-COMP:11605"/>
        <dbReference type="ChEBI" id="CHEBI:15378"/>
        <dbReference type="ChEBI" id="CHEBI:30013"/>
        <dbReference type="ChEBI" id="CHEBI:30616"/>
        <dbReference type="ChEBI" id="CHEBI:61977"/>
        <dbReference type="ChEBI" id="CHEBI:456216"/>
        <dbReference type="EC" id="2.7.11.1"/>
    </reaction>
</comment>
<comment type="similarity">
    <text evidence="1">Belongs to the protein kinase superfamily. AGC Ser/Thr protein kinase family. DMPK subfamily.</text>
</comment>
<dbReference type="GO" id="GO:0005737">
    <property type="term" value="C:cytoplasm"/>
    <property type="evidence" value="ECO:0007669"/>
    <property type="project" value="TreeGrafter"/>
</dbReference>
<reference evidence="16" key="1">
    <citation type="submission" date="2025-08" db="UniProtKB">
        <authorList>
            <consortium name="Ensembl"/>
        </authorList>
    </citation>
    <scope>IDENTIFICATION</scope>
</reference>
<dbReference type="InterPro" id="IPR008271">
    <property type="entry name" value="Ser/Thr_kinase_AS"/>
</dbReference>
<keyword evidence="17" id="KW-1185">Reference proteome</keyword>
<feature type="region of interest" description="Disordered" evidence="13">
    <location>
        <begin position="427"/>
        <end position="447"/>
    </location>
</feature>
<dbReference type="SUPFAM" id="SSF56112">
    <property type="entry name" value="Protein kinase-like (PK-like)"/>
    <property type="match status" value="1"/>
</dbReference>
<protein>
    <recommendedName>
        <fullName evidence="2">non-specific serine/threonine protein kinase</fullName>
        <ecNumber evidence="2">2.7.11.1</ecNumber>
    </recommendedName>
</protein>
<keyword evidence="10" id="KW-0175">Coiled coil</keyword>
<dbReference type="AlphaFoldDB" id="A0A8D2LB60"/>
<keyword evidence="3" id="KW-0723">Serine/threonine-protein kinase</keyword>
<dbReference type="Ensembl" id="ENSVKKT00000019687.1">
    <property type="protein sequence ID" value="ENSVKKP00000019213.1"/>
    <property type="gene ID" value="ENSVKKG00000013017.1"/>
</dbReference>
<evidence type="ECO:0000256" key="7">
    <source>
        <dbReference type="ARBA" id="ARBA00022741"/>
    </source>
</evidence>
<dbReference type="FunFam" id="3.30.200.20:FF:001209">
    <property type="entry name" value="Serine/threonine-protein kinase MRCK beta"/>
    <property type="match status" value="1"/>
</dbReference>
<feature type="domain" description="AGC-kinase C-terminal" evidence="15">
    <location>
        <begin position="371"/>
        <end position="431"/>
    </location>
</feature>
<dbReference type="PROSITE" id="PS50011">
    <property type="entry name" value="PROTEIN_KINASE_DOM"/>
    <property type="match status" value="1"/>
</dbReference>
<evidence type="ECO:0000256" key="6">
    <source>
        <dbReference type="ARBA" id="ARBA00022723"/>
    </source>
</evidence>
<dbReference type="InterPro" id="IPR000961">
    <property type="entry name" value="AGC-kinase_C"/>
</dbReference>
<dbReference type="InterPro" id="IPR011009">
    <property type="entry name" value="Kinase-like_dom_sf"/>
</dbReference>
<dbReference type="GO" id="GO:0004674">
    <property type="term" value="F:protein serine/threonine kinase activity"/>
    <property type="evidence" value="ECO:0007669"/>
    <property type="project" value="UniProtKB-KW"/>
</dbReference>
<evidence type="ECO:0000256" key="4">
    <source>
        <dbReference type="ARBA" id="ARBA00022553"/>
    </source>
</evidence>
<dbReference type="SMART" id="SM00133">
    <property type="entry name" value="S_TK_X"/>
    <property type="match status" value="1"/>
</dbReference>
<evidence type="ECO:0000256" key="13">
    <source>
        <dbReference type="SAM" id="MobiDB-lite"/>
    </source>
</evidence>
<dbReference type="EC" id="2.7.11.1" evidence="2"/>
<dbReference type="PROSITE" id="PS00108">
    <property type="entry name" value="PROTEIN_KINASE_ST"/>
    <property type="match status" value="1"/>
</dbReference>
<keyword evidence="4" id="KW-0597">Phosphoprotein</keyword>
<dbReference type="PROSITE" id="PS51285">
    <property type="entry name" value="AGC_KINASE_CTER"/>
    <property type="match status" value="1"/>
</dbReference>
<evidence type="ECO:0000256" key="11">
    <source>
        <dbReference type="ARBA" id="ARBA00047899"/>
    </source>
</evidence>
<dbReference type="FunFam" id="1.10.510.10:FF:000014">
    <property type="entry name" value="Non-specific serine/threonine protein kinase"/>
    <property type="match status" value="1"/>
</dbReference>
<keyword evidence="6" id="KW-0479">Metal-binding</keyword>
<proteinExistence type="inferred from homology"/>
<dbReference type="Proteomes" id="UP000694545">
    <property type="component" value="Unplaced"/>
</dbReference>